<dbReference type="InterPro" id="IPR050644">
    <property type="entry name" value="PG_Glycine_Bridge_Synth"/>
</dbReference>
<keyword evidence="9" id="KW-0961">Cell wall biogenesis/degradation</keyword>
<protein>
    <recommendedName>
        <fullName evidence="3">Aminoacyltransferase FemA</fullName>
        <ecNumber evidence="2">2.3.2.17</ecNumber>
    </recommendedName>
    <alternativeName>
        <fullName evidence="11">Factor essential for expression of methicillin resistance A</fullName>
    </alternativeName>
    <alternativeName>
        <fullName evidence="10">N-acetylmuramoyl-L-alanyl-D-glutamyl-L-lysyl-(N6-glycyl)-D-alanyl-D-alanine-diphosphoundecaprenyl-N-acetylglucosamine:glycine glycyltransferase</fullName>
    </alternativeName>
</protein>
<dbReference type="Gene3D" id="3.40.630.30">
    <property type="match status" value="2"/>
</dbReference>
<comment type="catalytic activity">
    <reaction evidence="12">
        <text>beta-D-GlcNAc-(1-&gt;4)-Mur2Ac(oyl-L-Ala-D-isoglutaminyl-L-Lys-(N(6)-Gly)-D-Ala-D-Ala)-di-trans,octa-cis-undecaprenyl diphosphate + 2 glycyl-tRNA(Gly) = MurNAc-L-Ala-D-isoglutaminyl-L-Lys-(N(6)-tri-Gly)-D-Ala-D-Ala-diphospho-di-trans,octa-cis-undecaprenyl-GlcNAc + 2 tRNA(Gly) + 2 H(+)</text>
        <dbReference type="Rhea" id="RHEA:30439"/>
        <dbReference type="Rhea" id="RHEA-COMP:9664"/>
        <dbReference type="Rhea" id="RHEA-COMP:9683"/>
        <dbReference type="ChEBI" id="CHEBI:15378"/>
        <dbReference type="ChEBI" id="CHEBI:62234"/>
        <dbReference type="ChEBI" id="CHEBI:62235"/>
        <dbReference type="ChEBI" id="CHEBI:78442"/>
        <dbReference type="ChEBI" id="CHEBI:78522"/>
        <dbReference type="EC" id="2.3.2.17"/>
    </reaction>
</comment>
<feature type="coiled-coil region" evidence="13">
    <location>
        <begin position="273"/>
        <end position="300"/>
    </location>
</feature>
<dbReference type="Proteomes" id="UP000198948">
    <property type="component" value="Unassembled WGS sequence"/>
</dbReference>
<dbReference type="GO" id="GO:0000166">
    <property type="term" value="F:nucleotide binding"/>
    <property type="evidence" value="ECO:0007669"/>
    <property type="project" value="InterPro"/>
</dbReference>
<evidence type="ECO:0000256" key="2">
    <source>
        <dbReference type="ARBA" id="ARBA00012466"/>
    </source>
</evidence>
<dbReference type="Gene3D" id="1.20.58.90">
    <property type="match status" value="1"/>
</dbReference>
<evidence type="ECO:0000256" key="12">
    <source>
        <dbReference type="ARBA" id="ARBA00047483"/>
    </source>
</evidence>
<dbReference type="RefSeq" id="WP_092651047.1">
    <property type="nucleotide sequence ID" value="NZ_FOHA01000005.1"/>
</dbReference>
<dbReference type="GO" id="GO:0008360">
    <property type="term" value="P:regulation of cell shape"/>
    <property type="evidence" value="ECO:0007669"/>
    <property type="project" value="UniProtKB-KW"/>
</dbReference>
<keyword evidence="15" id="KW-1185">Reference proteome</keyword>
<reference evidence="14 15" key="1">
    <citation type="submission" date="2016-10" db="EMBL/GenBank/DDBJ databases">
        <authorList>
            <person name="de Groot N.N."/>
        </authorList>
    </citation>
    <scope>NUCLEOTIDE SEQUENCE [LARGE SCALE GENOMIC DNA]</scope>
    <source>
        <strain evidence="14 15">DSM 13760</strain>
    </source>
</reference>
<dbReference type="STRING" id="142588.SAMN04488559_10510"/>
<evidence type="ECO:0000256" key="9">
    <source>
        <dbReference type="ARBA" id="ARBA00023316"/>
    </source>
</evidence>
<sequence length="414" mass="48202">MYNFSIINEDEFQQFSDQHPQATFLQTVKMGNLRKKRHWQVEYVGVKQDGVLIGAALLAHMKIKLGYYYEIDGGMLVDYTNTDLVSYFVESLKTYIKKNNGIYLSIKPNLVYQERDWNGQAIGEPNKKAYDLLSSLGFHHEGFESGFSGDSPRWIFAKALVGMDQDSLWKSYQKSAQYSIKKTQEYGVKVRELSYEELPKFKELTAHTSERRQFHDKDLAYYQAVYQEFGESAKFIVAEINFADYIHNIREKERHLKEKLATIYMDLEANPNSRKKNNQKREFEDELKTFEKRIADADEFKSLEGDVIVAGALFIQHPQEVVYLFSGTYDQYKKFYAPYMIQHDMMRYTVAQKIPTYNFYGVSGLFDGSDGVLKFKQSFTGYVEEHIGSFDLIVNPVKYKLYTALKNVVGKLRG</sequence>
<dbReference type="AlphaFoldDB" id="A0A1H9RQ78"/>
<dbReference type="InterPro" id="IPR010978">
    <property type="entry name" value="tRNA-bd_arm"/>
</dbReference>
<proteinExistence type="inferred from homology"/>
<evidence type="ECO:0000256" key="8">
    <source>
        <dbReference type="ARBA" id="ARBA00023315"/>
    </source>
</evidence>
<dbReference type="InterPro" id="IPR016181">
    <property type="entry name" value="Acyl_CoA_acyltransferase"/>
</dbReference>
<evidence type="ECO:0000256" key="13">
    <source>
        <dbReference type="SAM" id="Coils"/>
    </source>
</evidence>
<keyword evidence="4" id="KW-0963">Cytoplasm</keyword>
<evidence type="ECO:0000256" key="3">
    <source>
        <dbReference type="ARBA" id="ARBA00016236"/>
    </source>
</evidence>
<accession>A0A1H9RQ78</accession>
<keyword evidence="8" id="KW-0012">Acyltransferase</keyword>
<evidence type="ECO:0000256" key="5">
    <source>
        <dbReference type="ARBA" id="ARBA00022679"/>
    </source>
</evidence>
<name>A0A1H9RQ78_9LACT</name>
<dbReference type="EMBL" id="FOHA01000005">
    <property type="protein sequence ID" value="SER75131.1"/>
    <property type="molecule type" value="Genomic_DNA"/>
</dbReference>
<comment type="similarity">
    <text evidence="1">Belongs to the FemABX family.</text>
</comment>
<dbReference type="InterPro" id="IPR003447">
    <property type="entry name" value="FEMABX"/>
</dbReference>
<dbReference type="Pfam" id="PF02388">
    <property type="entry name" value="FemAB"/>
    <property type="match status" value="1"/>
</dbReference>
<dbReference type="SUPFAM" id="SSF46589">
    <property type="entry name" value="tRNA-binding arm"/>
    <property type="match status" value="1"/>
</dbReference>
<dbReference type="PANTHER" id="PTHR36174">
    <property type="entry name" value="LIPID II:GLYCINE GLYCYLTRANSFERASE"/>
    <property type="match status" value="1"/>
</dbReference>
<evidence type="ECO:0000313" key="15">
    <source>
        <dbReference type="Proteomes" id="UP000198948"/>
    </source>
</evidence>
<dbReference type="EC" id="2.3.2.17" evidence="2"/>
<evidence type="ECO:0000256" key="7">
    <source>
        <dbReference type="ARBA" id="ARBA00022984"/>
    </source>
</evidence>
<evidence type="ECO:0000256" key="4">
    <source>
        <dbReference type="ARBA" id="ARBA00022490"/>
    </source>
</evidence>
<dbReference type="GO" id="GO:0071555">
    <property type="term" value="P:cell wall organization"/>
    <property type="evidence" value="ECO:0007669"/>
    <property type="project" value="UniProtKB-KW"/>
</dbReference>
<evidence type="ECO:0000256" key="1">
    <source>
        <dbReference type="ARBA" id="ARBA00009943"/>
    </source>
</evidence>
<evidence type="ECO:0000313" key="14">
    <source>
        <dbReference type="EMBL" id="SER75131.1"/>
    </source>
</evidence>
<keyword evidence="13" id="KW-0175">Coiled coil</keyword>
<dbReference type="SUPFAM" id="SSF55729">
    <property type="entry name" value="Acyl-CoA N-acyltransferases (Nat)"/>
    <property type="match status" value="2"/>
</dbReference>
<keyword evidence="7" id="KW-0573">Peptidoglycan synthesis</keyword>
<organism evidence="14 15">
    <name type="scientific">Isobaculum melis</name>
    <dbReference type="NCBI Taxonomy" id="142588"/>
    <lineage>
        <taxon>Bacteria</taxon>
        <taxon>Bacillati</taxon>
        <taxon>Bacillota</taxon>
        <taxon>Bacilli</taxon>
        <taxon>Lactobacillales</taxon>
        <taxon>Carnobacteriaceae</taxon>
        <taxon>Isobaculum</taxon>
    </lineage>
</organism>
<dbReference type="PANTHER" id="PTHR36174:SF2">
    <property type="entry name" value="AMINOACYLTRANSFERASE FEMA"/>
    <property type="match status" value="1"/>
</dbReference>
<dbReference type="GO" id="GO:0009252">
    <property type="term" value="P:peptidoglycan biosynthetic process"/>
    <property type="evidence" value="ECO:0007669"/>
    <property type="project" value="UniProtKB-KW"/>
</dbReference>
<dbReference type="PROSITE" id="PS51191">
    <property type="entry name" value="FEMABX"/>
    <property type="match status" value="1"/>
</dbReference>
<evidence type="ECO:0000256" key="10">
    <source>
        <dbReference type="ARBA" id="ARBA00030706"/>
    </source>
</evidence>
<evidence type="ECO:0000256" key="6">
    <source>
        <dbReference type="ARBA" id="ARBA00022960"/>
    </source>
</evidence>
<keyword evidence="5" id="KW-0808">Transferase</keyword>
<gene>
    <name evidence="14" type="ORF">SAMN04488559_10510</name>
</gene>
<dbReference type="OrthoDB" id="2303924at2"/>
<dbReference type="GO" id="GO:0016755">
    <property type="term" value="F:aminoacyltransferase activity"/>
    <property type="evidence" value="ECO:0007669"/>
    <property type="project" value="InterPro"/>
</dbReference>
<keyword evidence="6" id="KW-0133">Cell shape</keyword>
<evidence type="ECO:0000256" key="11">
    <source>
        <dbReference type="ARBA" id="ARBA00032233"/>
    </source>
</evidence>